<dbReference type="GO" id="GO:0005524">
    <property type="term" value="F:ATP binding"/>
    <property type="evidence" value="ECO:0007669"/>
    <property type="project" value="UniProtKB-KW"/>
</dbReference>
<dbReference type="EMBL" id="LAZR01011722">
    <property type="protein sequence ID" value="KKM60215.1"/>
    <property type="molecule type" value="Genomic_DNA"/>
</dbReference>
<dbReference type="InterPro" id="IPR003959">
    <property type="entry name" value="ATPase_AAA_core"/>
</dbReference>
<dbReference type="InterPro" id="IPR027065">
    <property type="entry name" value="Lon_Prtase"/>
</dbReference>
<evidence type="ECO:0000313" key="9">
    <source>
        <dbReference type="EMBL" id="KKM60215.1"/>
    </source>
</evidence>
<dbReference type="Gene3D" id="1.20.5.5270">
    <property type="match status" value="1"/>
</dbReference>
<keyword evidence="7" id="KW-0346">Stress response</keyword>
<dbReference type="Gene3D" id="1.20.58.1480">
    <property type="match status" value="1"/>
</dbReference>
<dbReference type="SUPFAM" id="SSF52540">
    <property type="entry name" value="P-loop containing nucleoside triphosphate hydrolases"/>
    <property type="match status" value="1"/>
</dbReference>
<feature type="non-terminal residue" evidence="9">
    <location>
        <position position="1"/>
    </location>
</feature>
<protein>
    <recommendedName>
        <fullName evidence="8">AAA+ ATPase domain-containing protein</fullName>
    </recommendedName>
</protein>
<dbReference type="Pfam" id="PF00004">
    <property type="entry name" value="AAA"/>
    <property type="match status" value="1"/>
</dbReference>
<keyword evidence="6" id="KW-0067">ATP-binding</keyword>
<evidence type="ECO:0000256" key="6">
    <source>
        <dbReference type="ARBA" id="ARBA00022840"/>
    </source>
</evidence>
<keyword evidence="3" id="KW-0547">Nucleotide-binding</keyword>
<evidence type="ECO:0000256" key="1">
    <source>
        <dbReference type="ARBA" id="ARBA00022490"/>
    </source>
</evidence>
<organism evidence="9">
    <name type="scientific">marine sediment metagenome</name>
    <dbReference type="NCBI Taxonomy" id="412755"/>
    <lineage>
        <taxon>unclassified sequences</taxon>
        <taxon>metagenomes</taxon>
        <taxon>ecological metagenomes</taxon>
    </lineage>
</organism>
<dbReference type="FunFam" id="1.20.5.5270:FF:000002">
    <property type="entry name" value="Lon protease homolog"/>
    <property type="match status" value="1"/>
</dbReference>
<evidence type="ECO:0000259" key="8">
    <source>
        <dbReference type="SMART" id="SM00382"/>
    </source>
</evidence>
<dbReference type="AlphaFoldDB" id="A0A0F9L897"/>
<keyword evidence="5" id="KW-0720">Serine protease</keyword>
<dbReference type="SMART" id="SM00382">
    <property type="entry name" value="AAA"/>
    <property type="match status" value="1"/>
</dbReference>
<evidence type="ECO:0000256" key="2">
    <source>
        <dbReference type="ARBA" id="ARBA00022670"/>
    </source>
</evidence>
<dbReference type="InterPro" id="IPR003593">
    <property type="entry name" value="AAA+_ATPase"/>
</dbReference>
<name>A0A0F9L897_9ZZZZ</name>
<evidence type="ECO:0000256" key="3">
    <source>
        <dbReference type="ARBA" id="ARBA00022741"/>
    </source>
</evidence>
<dbReference type="PANTHER" id="PTHR43718:SF2">
    <property type="entry name" value="LON PROTEASE HOMOLOG, MITOCHONDRIAL"/>
    <property type="match status" value="1"/>
</dbReference>
<dbReference type="GO" id="GO:0004176">
    <property type="term" value="F:ATP-dependent peptidase activity"/>
    <property type="evidence" value="ECO:0007669"/>
    <property type="project" value="InterPro"/>
</dbReference>
<evidence type="ECO:0000256" key="4">
    <source>
        <dbReference type="ARBA" id="ARBA00022801"/>
    </source>
</evidence>
<keyword evidence="4" id="KW-0378">Hydrolase</keyword>
<dbReference type="FunFam" id="3.40.50.300:FF:000382">
    <property type="entry name" value="Lon protease homolog 2, peroxisomal"/>
    <property type="match status" value="1"/>
</dbReference>
<gene>
    <name evidence="9" type="ORF">LCGC14_1544100</name>
</gene>
<sequence>IICANVPLVVEKKVELLAIANIQNRLETLASILAAETEVLELEHKINTKVRKKLEKTQKEYFLHEQLKEIQKELGTDKEDPTGAKELEEKIKAKNLPQEIHVKCEKELKRLARMQPISPESALLRTYLEWITDLPWTERTPENKDIDEAQKILDEDHYDLKEVKERVLDFIAVRLLKEKTKGPILCFVGPPGTGKTSLGRSVARALGREFIRVSLGGIRDEAEIRGHRKTYVGALPGKIIQAMKKAGRRNPVFLLDEIDKMSSDFRGDPASALLEVLDPEQNSSFADHYLEVPYDLSDIMFITTANSVHNIPFPLRDRMEIIHIPGYTEFEKTGREAGLQIIKNAINFNGIDDLDFHIQCNLYEDALMSIGENVFVEIQGNNAEFYTVDSGETVPDDCYTVLEKVIKPYYCQLAQVDGYWSIINQQEYVSEYDIFDYSTLTQSTGGGAVDRTVSITSHYRPADSKFELSKNPAIKILRLLFRNKNLGSNEIATNPDFEDGGTPPAGWSNSGWDAFSTTTLGDGNKVGNTTESTTNSDSKYIEVASFTLAGVTTSEQDFVQSSFRVKIKSITFSSPGVRHPVVYAALVDPLSNLIPGNIASLSEVDGEFVVIEDSFPITLNGLYSLRLYVVPHATSPTSQLTYYWDDLNVVHSSTANTTTDSLYINTSASAGYQVIEEEIYFADSFQESDIGALNDGVTLTSSWTRYNKAPENLSLAYLFAQQYLNDRQAYHDLLRIDLFDIDGTINFHSILVLDSKYYSFSEYSKNSKTKLISGTLKQVDNTSDVSFTFSPQTLLSKFGESSQTVEFDTIGFATQTWALSTFGSKTITEEISGLWDFTHATGLKVGGIGFTSTDIGNWNTAFGWGDHSTAGYVTSAMQNFIDDLTPQAGGHISMGAYKIVQGVIDTLGLSIDDNAGNVTIDGGLTVTLNNLTVNAVQVATQTWVTDQNYIDFGADGQIDGTWNLADQNVFIIGPTGAGQSSLEFNIANNVAINLGTGTRFDVIGGDGIYDDGTAVSLAGHAHPYTDITSPPWMSDVIDDTTPQLGGHLSLGANKLVQGAVDTSGISVTSSGGNVTIDGGLTVTANSITKNGAQVATEAYADAASGADLSANEEITGTWNVADQTQFRIGPLTTDYFIYSVSNDVQLQLGTGTKFDVIGGDGIYDDGVRVLMPNVVQNITLAKTFINEI</sequence>
<evidence type="ECO:0000256" key="7">
    <source>
        <dbReference type="ARBA" id="ARBA00023016"/>
    </source>
</evidence>
<feature type="non-terminal residue" evidence="9">
    <location>
        <position position="1188"/>
    </location>
</feature>
<dbReference type="GO" id="GO:0006515">
    <property type="term" value="P:protein quality control for misfolded or incompletely synthesized proteins"/>
    <property type="evidence" value="ECO:0007669"/>
    <property type="project" value="TreeGrafter"/>
</dbReference>
<dbReference type="CDD" id="cd19500">
    <property type="entry name" value="RecA-like_Lon"/>
    <property type="match status" value="1"/>
</dbReference>
<dbReference type="Gene3D" id="3.40.50.300">
    <property type="entry name" value="P-loop containing nucleotide triphosphate hydrolases"/>
    <property type="match status" value="1"/>
</dbReference>
<comment type="caution">
    <text evidence="9">The sequence shown here is derived from an EMBL/GenBank/DDBJ whole genome shotgun (WGS) entry which is preliminary data.</text>
</comment>
<evidence type="ECO:0000256" key="5">
    <source>
        <dbReference type="ARBA" id="ARBA00022825"/>
    </source>
</evidence>
<dbReference type="PANTHER" id="PTHR43718">
    <property type="entry name" value="LON PROTEASE"/>
    <property type="match status" value="1"/>
</dbReference>
<accession>A0A0F9L897</accession>
<keyword evidence="2" id="KW-0645">Protease</keyword>
<reference evidence="9" key="1">
    <citation type="journal article" date="2015" name="Nature">
        <title>Complex archaea that bridge the gap between prokaryotes and eukaryotes.</title>
        <authorList>
            <person name="Spang A."/>
            <person name="Saw J.H."/>
            <person name="Jorgensen S.L."/>
            <person name="Zaremba-Niedzwiedzka K."/>
            <person name="Martijn J."/>
            <person name="Lind A.E."/>
            <person name="van Eijk R."/>
            <person name="Schleper C."/>
            <person name="Guy L."/>
            <person name="Ettema T.J."/>
        </authorList>
    </citation>
    <scope>NUCLEOTIDE SEQUENCE</scope>
</reference>
<dbReference type="PRINTS" id="PR00830">
    <property type="entry name" value="ENDOLAPTASE"/>
</dbReference>
<dbReference type="InterPro" id="IPR027417">
    <property type="entry name" value="P-loop_NTPase"/>
</dbReference>
<dbReference type="GO" id="GO:0016887">
    <property type="term" value="F:ATP hydrolysis activity"/>
    <property type="evidence" value="ECO:0007669"/>
    <property type="project" value="InterPro"/>
</dbReference>
<feature type="domain" description="AAA+ ATPase" evidence="8">
    <location>
        <begin position="181"/>
        <end position="326"/>
    </location>
</feature>
<proteinExistence type="predicted"/>
<keyword evidence="1" id="KW-0963">Cytoplasm</keyword>
<dbReference type="GO" id="GO:0004252">
    <property type="term" value="F:serine-type endopeptidase activity"/>
    <property type="evidence" value="ECO:0007669"/>
    <property type="project" value="InterPro"/>
</dbReference>